<evidence type="ECO:0000256" key="4">
    <source>
        <dbReference type="ARBA" id="ARBA00022840"/>
    </source>
</evidence>
<evidence type="ECO:0000259" key="6">
    <source>
        <dbReference type="PROSITE" id="PS50011"/>
    </source>
</evidence>
<proteinExistence type="predicted"/>
<evidence type="ECO:0000256" key="5">
    <source>
        <dbReference type="SAM" id="Phobius"/>
    </source>
</evidence>
<dbReference type="PATRIC" id="fig|1365253.3.peg.4391"/>
<evidence type="ECO:0000256" key="2">
    <source>
        <dbReference type="ARBA" id="ARBA00022741"/>
    </source>
</evidence>
<dbReference type="PROSITE" id="PS00108">
    <property type="entry name" value="PROTEIN_KINASE_ST"/>
    <property type="match status" value="1"/>
</dbReference>
<dbReference type="PROSITE" id="PS51272">
    <property type="entry name" value="SLH"/>
    <property type="match status" value="2"/>
</dbReference>
<organism evidence="8 9">
    <name type="scientific">Pseudoalteromonas luteoviolacea NCIMB 1942</name>
    <dbReference type="NCBI Taxonomy" id="1365253"/>
    <lineage>
        <taxon>Bacteria</taxon>
        <taxon>Pseudomonadati</taxon>
        <taxon>Pseudomonadota</taxon>
        <taxon>Gammaproteobacteria</taxon>
        <taxon>Alteromonadales</taxon>
        <taxon>Pseudoalteromonadaceae</taxon>
        <taxon>Pseudoalteromonas</taxon>
    </lineage>
</organism>
<evidence type="ECO:0000313" key="8">
    <source>
        <dbReference type="EMBL" id="KZN43961.1"/>
    </source>
</evidence>
<dbReference type="PANTHER" id="PTHR43289">
    <property type="entry name" value="MITOGEN-ACTIVATED PROTEIN KINASE KINASE KINASE 20-RELATED"/>
    <property type="match status" value="1"/>
</dbReference>
<dbReference type="Proteomes" id="UP000076587">
    <property type="component" value="Unassembled WGS sequence"/>
</dbReference>
<dbReference type="InterPro" id="IPR008271">
    <property type="entry name" value="Ser/Thr_kinase_AS"/>
</dbReference>
<keyword evidence="5" id="KW-1133">Transmembrane helix</keyword>
<keyword evidence="3" id="KW-0418">Kinase</keyword>
<reference evidence="8 9" key="1">
    <citation type="submission" date="2013-07" db="EMBL/GenBank/DDBJ databases">
        <title>Comparative Genomic and Metabolomic Analysis of Twelve Strains of Pseudoalteromonas luteoviolacea.</title>
        <authorList>
            <person name="Vynne N.G."/>
            <person name="Mansson M."/>
            <person name="Gram L."/>
        </authorList>
    </citation>
    <scope>NUCLEOTIDE SEQUENCE [LARGE SCALE GENOMIC DNA]</scope>
    <source>
        <strain evidence="8 9">NCIMB 1942</strain>
    </source>
</reference>
<feature type="domain" description="Protein kinase" evidence="6">
    <location>
        <begin position="88"/>
        <end position="392"/>
    </location>
</feature>
<dbReference type="Gene3D" id="1.10.510.10">
    <property type="entry name" value="Transferase(Phosphotransferase) domain 1"/>
    <property type="match status" value="1"/>
</dbReference>
<dbReference type="AlphaFoldDB" id="A0A166Z5N7"/>
<evidence type="ECO:0000259" key="7">
    <source>
        <dbReference type="PROSITE" id="PS51272"/>
    </source>
</evidence>
<dbReference type="PROSITE" id="PS50011">
    <property type="entry name" value="PROTEIN_KINASE_DOM"/>
    <property type="match status" value="1"/>
</dbReference>
<evidence type="ECO:0000256" key="3">
    <source>
        <dbReference type="ARBA" id="ARBA00022777"/>
    </source>
</evidence>
<evidence type="ECO:0000313" key="9">
    <source>
        <dbReference type="Proteomes" id="UP000076587"/>
    </source>
</evidence>
<feature type="transmembrane region" description="Helical" evidence="5">
    <location>
        <begin position="353"/>
        <end position="371"/>
    </location>
</feature>
<dbReference type="Pfam" id="PF00069">
    <property type="entry name" value="Pkinase"/>
    <property type="match status" value="1"/>
</dbReference>
<feature type="domain" description="SLH" evidence="7">
    <location>
        <begin position="516"/>
        <end position="584"/>
    </location>
</feature>
<feature type="domain" description="SLH" evidence="7">
    <location>
        <begin position="653"/>
        <end position="719"/>
    </location>
</feature>
<evidence type="ECO:0000256" key="1">
    <source>
        <dbReference type="ARBA" id="ARBA00022679"/>
    </source>
</evidence>
<name>A0A166Z5N7_9GAMM</name>
<dbReference type="EMBL" id="AUXT01000200">
    <property type="protein sequence ID" value="KZN43961.1"/>
    <property type="molecule type" value="Genomic_DNA"/>
</dbReference>
<accession>A0A166Z5N7</accession>
<dbReference type="PANTHER" id="PTHR43289:SF6">
    <property type="entry name" value="SERINE_THREONINE-PROTEIN KINASE NEKL-3"/>
    <property type="match status" value="1"/>
</dbReference>
<dbReference type="InterPro" id="IPR011009">
    <property type="entry name" value="Kinase-like_dom_sf"/>
</dbReference>
<keyword evidence="1" id="KW-0808">Transferase</keyword>
<dbReference type="InterPro" id="IPR001119">
    <property type="entry name" value="SLH_dom"/>
</dbReference>
<dbReference type="OrthoDB" id="9801841at2"/>
<comment type="caution">
    <text evidence="8">The sequence shown here is derived from an EMBL/GenBank/DDBJ whole genome shotgun (WGS) entry which is preliminary data.</text>
</comment>
<keyword evidence="4" id="KW-0067">ATP-binding</keyword>
<sequence>MTVHSNEPADAFSIFYELLDGPIDQMIQRLTQMKGLDESVCSEVRQLVQAHIKNKRDHFLPQLVSHSANVVLGNDELLYLHGEKIEDFVLSELLGDGGQGVVYKAHRSDGKFEQTVAIKLLYPNSSTTQRISSLKREAQSLAKFQHSGIVRVFTIGEYQHHCYMIMDYIDATPMDSFFSTVPLALDSVIEIFIKICEALSHAHSHQVLHADIKPSNILINEHMQPQLIDFGISKQVSFNPNHQIDNKALGFTYRFSSPEQQRGESLDYSSDVYSAARVFQYFLNKYFSSAPLKARLLKPVLAKALNKNKDERTTSMESLKASIKAVQILTPEKSGYVSRLDQARCLYARRSRIMWVISAVTVVLLPMLIVFSKQQATLAAQYSQQAQVMTFLRSIFDASQGDDHFHDILNKNHLPDTSDTQIKNIEGHGKILSPYVFTNHGGKVGEQIKLKVVSNRADPADLAFSISGGGYISHTGYYHHTFSKSGIHTVTIEAVKHSQEYDKLVLRFVIRDGKSLPIKFDDVPTTHPYFENIHYLALRGVVIGRPNPHGNGRLFQPSQIAKQAEVLSILYLAAHAQGLITLKKTQQQYDNLTVINENGYIEDFSWANNYLSYAQQQNLSIDPTQFEPKKSASKTWLAKTASQLLNLYDPSQLSSFKHVEFKDHLEFNNAQALRYAQICTLYGLCTIHDGQFQPQRAITRAEVADIGAKILKRSKPDIL</sequence>
<keyword evidence="5" id="KW-0812">Transmembrane</keyword>
<dbReference type="CDD" id="cd14014">
    <property type="entry name" value="STKc_PknB_like"/>
    <property type="match status" value="1"/>
</dbReference>
<keyword evidence="2" id="KW-0547">Nucleotide-binding</keyword>
<dbReference type="RefSeq" id="WP_063378729.1">
    <property type="nucleotide sequence ID" value="NZ_AUXT01000200.1"/>
</dbReference>
<dbReference type="Pfam" id="PF00395">
    <property type="entry name" value="SLH"/>
    <property type="match status" value="2"/>
</dbReference>
<keyword evidence="5" id="KW-0472">Membrane</keyword>
<dbReference type="SMART" id="SM00220">
    <property type="entry name" value="S_TKc"/>
    <property type="match status" value="1"/>
</dbReference>
<gene>
    <name evidence="8" type="ORF">N482_18180</name>
</gene>
<protein>
    <submittedName>
        <fullName evidence="8">Uncharacterized protein</fullName>
    </submittedName>
</protein>
<dbReference type="SUPFAM" id="SSF56112">
    <property type="entry name" value="Protein kinase-like (PK-like)"/>
    <property type="match status" value="1"/>
</dbReference>
<dbReference type="InterPro" id="IPR000719">
    <property type="entry name" value="Prot_kinase_dom"/>
</dbReference>
<dbReference type="Gene3D" id="3.30.200.20">
    <property type="entry name" value="Phosphorylase Kinase, domain 1"/>
    <property type="match status" value="1"/>
</dbReference>
<dbReference type="GO" id="GO:0004674">
    <property type="term" value="F:protein serine/threonine kinase activity"/>
    <property type="evidence" value="ECO:0007669"/>
    <property type="project" value="TreeGrafter"/>
</dbReference>
<dbReference type="GO" id="GO:0005524">
    <property type="term" value="F:ATP binding"/>
    <property type="evidence" value="ECO:0007669"/>
    <property type="project" value="UniProtKB-KW"/>
</dbReference>